<dbReference type="Pfam" id="PF12705">
    <property type="entry name" value="PDDEXK_1"/>
    <property type="match status" value="2"/>
</dbReference>
<dbReference type="eggNOG" id="COG2887">
    <property type="taxonomic scope" value="Bacteria"/>
</dbReference>
<dbReference type="GeneID" id="76459349"/>
<proteinExistence type="predicted"/>
<keyword evidence="3" id="KW-1185">Reference proteome</keyword>
<dbReference type="AlphaFoldDB" id="A1WFM3"/>
<sequence length="940" mass="100970">MRQQGAHPARTVVLLPYAQLMPWAQQYWERYQADGFAPRFETTRSWARRLCVFEPQGDELAGDVARDTLTARALLDRAGLAAQRDMLAAPLQEAASALAAVVAAMAPALRAAWGEQARSALAPVDEGSALRFEAVVARIALEWVLASRHATDVLFEPGLRQSVDALVLLQGFQVEPLAQALQADWGAAALTLAWPDAPAPAGSMAGQMPGHIALHPTRDAEDEAQRAAACVLRHLAAGRAPVALAANDRALTRRIAAHLSSSAVAVRDENGWTLSTTRAAAQLMAALEACAWNASADAVLDWLKQAPAIDPAVLDALERALRKAGVAHWPDAAARDWSASPAGPALTAGVALVQGWRAGLHAPRPLAQWLQALRALLLAAGQWPRLEQDSAGSAVLAALRLQTDRQAELDGWHGAGRRMALAEFSRWASEVLEAARYKPPGMDAAPVVVLPLPQLLARPFAALVLPGCDEKRLPPAPDPAGQWTPAQRQAWGLPSRQTLESAQRAAWHNALQTPAVDLLWRTGDEGGEPLLASALVLALQLDGLAHQGADPRCQRRVAAAPTARPSPQGQALPLQRLSATAYADLRHCPYRFFALRQLGLQEADELAADIDKRDFGNWLHAVLQHFHEALRDDPAPDDATRSARMDSAAQAVTRQQGRDEGDFLPFTAGWPPLRDGYLRWLAQHEQAGARFRQAEWHTSQPLDPDPFDPSGTLDMVQLVGTIDRIDTLSSTDGPGTLVSRHGSDVVGCTQPSERSARRIAQPIPSVLASDATPRCAPMASADRQMIGDATLVSHHRSDIVGCAQPIPDVLANDATPRCAPMASADRQMTGGATLVIDYKTENDSVTRQRISAGTEDTQLAFYAALLGQDSVRAAYVNVGERGQTQLHEPQALLPLRDRLLAGIRHDLGRIAAGAALPALGEGQVCEYCAARGLCRKDFWP</sequence>
<reference evidence="3" key="1">
    <citation type="submission" date="2006-12" db="EMBL/GenBank/DDBJ databases">
        <title>Complete sequence of chromosome 1 of Verminephrobacter eiseniae EF01-2.</title>
        <authorList>
            <person name="Copeland A."/>
            <person name="Lucas S."/>
            <person name="Lapidus A."/>
            <person name="Barry K."/>
            <person name="Detter J.C."/>
            <person name="Glavina del Rio T."/>
            <person name="Dalin E."/>
            <person name="Tice H."/>
            <person name="Pitluck S."/>
            <person name="Chertkov O."/>
            <person name="Brettin T."/>
            <person name="Bruce D."/>
            <person name="Han C."/>
            <person name="Tapia R."/>
            <person name="Gilna P."/>
            <person name="Schmutz J."/>
            <person name="Larimer F."/>
            <person name="Land M."/>
            <person name="Hauser L."/>
            <person name="Kyrpides N."/>
            <person name="Kim E."/>
            <person name="Stahl D."/>
            <person name="Richardson P."/>
        </authorList>
    </citation>
    <scope>NUCLEOTIDE SEQUENCE [LARGE SCALE GENOMIC DNA]</scope>
    <source>
        <strain evidence="3">EF01-2</strain>
    </source>
</reference>
<evidence type="ECO:0000259" key="1">
    <source>
        <dbReference type="Pfam" id="PF12705"/>
    </source>
</evidence>
<dbReference type="InterPro" id="IPR038726">
    <property type="entry name" value="PDDEXK_AddAB-type"/>
</dbReference>
<dbReference type="KEGG" id="vei:Veis_0647"/>
<protein>
    <recommendedName>
        <fullName evidence="1">PD-(D/E)XK endonuclease-like domain-containing protein</fullName>
    </recommendedName>
</protein>
<dbReference type="EMBL" id="CP000542">
    <property type="protein sequence ID" value="ABM56430.1"/>
    <property type="molecule type" value="Genomic_DNA"/>
</dbReference>
<gene>
    <name evidence="2" type="ordered locus">Veis_0647</name>
</gene>
<evidence type="ECO:0000313" key="2">
    <source>
        <dbReference type="EMBL" id="ABM56430.1"/>
    </source>
</evidence>
<dbReference type="Proteomes" id="UP000000374">
    <property type="component" value="Chromosome"/>
</dbReference>
<dbReference type="InterPro" id="IPR011604">
    <property type="entry name" value="PDDEXK-like_dom_sf"/>
</dbReference>
<dbReference type="InterPro" id="IPR027417">
    <property type="entry name" value="P-loop_NTPase"/>
</dbReference>
<dbReference type="SUPFAM" id="SSF52540">
    <property type="entry name" value="P-loop containing nucleoside triphosphate hydrolases"/>
    <property type="match status" value="1"/>
</dbReference>
<dbReference type="HOGENOM" id="CLU_318035_0_0_4"/>
<dbReference type="Gene3D" id="3.90.320.10">
    <property type="match status" value="1"/>
</dbReference>
<feature type="domain" description="PD-(D/E)XK endonuclease-like" evidence="1">
    <location>
        <begin position="829"/>
        <end position="935"/>
    </location>
</feature>
<dbReference type="RefSeq" id="WP_011808444.1">
    <property type="nucleotide sequence ID" value="NC_008786.1"/>
</dbReference>
<accession>A1WFM3</accession>
<name>A1WFM3_VEREI</name>
<feature type="domain" description="PD-(D/E)XK endonuclease-like" evidence="1">
    <location>
        <begin position="576"/>
        <end position="730"/>
    </location>
</feature>
<organism evidence="2 3">
    <name type="scientific">Verminephrobacter eiseniae (strain EF01-2)</name>
    <dbReference type="NCBI Taxonomy" id="391735"/>
    <lineage>
        <taxon>Bacteria</taxon>
        <taxon>Pseudomonadati</taxon>
        <taxon>Pseudomonadota</taxon>
        <taxon>Betaproteobacteria</taxon>
        <taxon>Burkholderiales</taxon>
        <taxon>Comamonadaceae</taxon>
        <taxon>Verminephrobacter</taxon>
    </lineage>
</organism>
<evidence type="ECO:0000313" key="3">
    <source>
        <dbReference type="Proteomes" id="UP000000374"/>
    </source>
</evidence>
<dbReference type="STRING" id="391735.Veis_0647"/>